<evidence type="ECO:0000256" key="1">
    <source>
        <dbReference type="ARBA" id="ARBA00022723"/>
    </source>
</evidence>
<dbReference type="SUPFAM" id="SSF57863">
    <property type="entry name" value="ArfGap/RecO-like zinc finger"/>
    <property type="match status" value="1"/>
</dbReference>
<evidence type="ECO:0000313" key="6">
    <source>
        <dbReference type="EMBL" id="CAK0841262.1"/>
    </source>
</evidence>
<dbReference type="Gene3D" id="1.10.220.150">
    <property type="entry name" value="Arf GTPase activating protein"/>
    <property type="match status" value="1"/>
</dbReference>
<feature type="non-terminal residue" evidence="6">
    <location>
        <position position="179"/>
    </location>
</feature>
<comment type="caution">
    <text evidence="6">The sequence shown here is derived from an EMBL/GenBank/DDBJ whole genome shotgun (WGS) entry which is preliminary data.</text>
</comment>
<dbReference type="InterPro" id="IPR045258">
    <property type="entry name" value="ACAP1/2/3-like"/>
</dbReference>
<feature type="domain" description="Arf-GAP" evidence="5">
    <location>
        <begin position="36"/>
        <end position="143"/>
    </location>
</feature>
<keyword evidence="2 4" id="KW-0863">Zinc-finger</keyword>
<keyword evidence="1" id="KW-0479">Metal-binding</keyword>
<evidence type="ECO:0000256" key="3">
    <source>
        <dbReference type="ARBA" id="ARBA00022833"/>
    </source>
</evidence>
<evidence type="ECO:0000256" key="4">
    <source>
        <dbReference type="PROSITE-ProRule" id="PRU00288"/>
    </source>
</evidence>
<dbReference type="SMART" id="SM00105">
    <property type="entry name" value="ArfGap"/>
    <property type="match status" value="1"/>
</dbReference>
<dbReference type="EMBL" id="CAUYUJ010014441">
    <property type="protein sequence ID" value="CAK0841262.1"/>
    <property type="molecule type" value="Genomic_DNA"/>
</dbReference>
<keyword evidence="7" id="KW-1185">Reference proteome</keyword>
<accession>A0ABN9T818</accession>
<dbReference type="CDD" id="cd08204">
    <property type="entry name" value="ArfGap"/>
    <property type="match status" value="1"/>
</dbReference>
<evidence type="ECO:0000259" key="5">
    <source>
        <dbReference type="PROSITE" id="PS50115"/>
    </source>
</evidence>
<dbReference type="InterPro" id="IPR001164">
    <property type="entry name" value="ArfGAP_dom"/>
</dbReference>
<feature type="non-terminal residue" evidence="6">
    <location>
        <position position="1"/>
    </location>
</feature>
<dbReference type="InterPro" id="IPR038508">
    <property type="entry name" value="ArfGAP_dom_sf"/>
</dbReference>
<reference evidence="6" key="1">
    <citation type="submission" date="2023-10" db="EMBL/GenBank/DDBJ databases">
        <authorList>
            <person name="Chen Y."/>
            <person name="Shah S."/>
            <person name="Dougan E. K."/>
            <person name="Thang M."/>
            <person name="Chan C."/>
        </authorList>
    </citation>
    <scope>NUCLEOTIDE SEQUENCE [LARGE SCALE GENOMIC DNA]</scope>
</reference>
<dbReference type="Proteomes" id="UP001189429">
    <property type="component" value="Unassembled WGS sequence"/>
</dbReference>
<dbReference type="PANTHER" id="PTHR23180">
    <property type="entry name" value="CENTAURIN/ARF"/>
    <property type="match status" value="1"/>
</dbReference>
<evidence type="ECO:0000256" key="2">
    <source>
        <dbReference type="ARBA" id="ARBA00022771"/>
    </source>
</evidence>
<sequence length="179" mass="18274">APLAAPGQPRALAAHPACVPAAASACAPPAGAAWPRAALEAHARRPDNQECADCGARAPEWASVNQGVTLCIVCAGVHRSLGAHVSKVKSLRLDSWKPDEVQQFLSGGGNAEVGRRLCSRGAAQRLAPGAPREQLDRFIAAKYAPSSPVPEGRSRAAAGGEAAARVGTACHQGLVIVEV</sequence>
<dbReference type="PANTHER" id="PTHR23180:SF160">
    <property type="entry name" value="ADP-RIBOSYLATION FACTOR GTPASE-ACTIVATING PROTEIN EFFECTOR PROTEIN 1"/>
    <property type="match status" value="1"/>
</dbReference>
<keyword evidence="3" id="KW-0862">Zinc</keyword>
<gene>
    <name evidence="6" type="ORF">PCOR1329_LOCUS36516</name>
</gene>
<dbReference type="Pfam" id="PF01412">
    <property type="entry name" value="ArfGap"/>
    <property type="match status" value="1"/>
</dbReference>
<protein>
    <recommendedName>
        <fullName evidence="5">Arf-GAP domain-containing protein</fullName>
    </recommendedName>
</protein>
<dbReference type="PROSITE" id="PS50115">
    <property type="entry name" value="ARFGAP"/>
    <property type="match status" value="1"/>
</dbReference>
<dbReference type="PRINTS" id="PR00405">
    <property type="entry name" value="REVINTRACTNG"/>
</dbReference>
<organism evidence="6 7">
    <name type="scientific">Prorocentrum cordatum</name>
    <dbReference type="NCBI Taxonomy" id="2364126"/>
    <lineage>
        <taxon>Eukaryota</taxon>
        <taxon>Sar</taxon>
        <taxon>Alveolata</taxon>
        <taxon>Dinophyceae</taxon>
        <taxon>Prorocentrales</taxon>
        <taxon>Prorocentraceae</taxon>
        <taxon>Prorocentrum</taxon>
    </lineage>
</organism>
<name>A0ABN9T818_9DINO</name>
<evidence type="ECO:0000313" key="7">
    <source>
        <dbReference type="Proteomes" id="UP001189429"/>
    </source>
</evidence>
<dbReference type="InterPro" id="IPR037278">
    <property type="entry name" value="ARFGAP/RecO"/>
</dbReference>
<proteinExistence type="predicted"/>